<dbReference type="RefSeq" id="WP_160765965.1">
    <property type="nucleotide sequence ID" value="NZ_JAUSWK010000002.1"/>
</dbReference>
<organism evidence="2 3">
    <name type="scientific">Qipengyuania citrea</name>
    <dbReference type="NCBI Taxonomy" id="225971"/>
    <lineage>
        <taxon>Bacteria</taxon>
        <taxon>Pseudomonadati</taxon>
        <taxon>Pseudomonadota</taxon>
        <taxon>Alphaproteobacteria</taxon>
        <taxon>Sphingomonadales</taxon>
        <taxon>Erythrobacteraceae</taxon>
        <taxon>Qipengyuania</taxon>
    </lineage>
</organism>
<accession>A0A6I4U6E6</accession>
<evidence type="ECO:0000313" key="3">
    <source>
        <dbReference type="Proteomes" id="UP000439914"/>
    </source>
</evidence>
<reference evidence="1 4" key="2">
    <citation type="submission" date="2023-07" db="EMBL/GenBank/DDBJ databases">
        <title>Genomic Encyclopedia of Type Strains, Phase IV (KMG-IV): sequencing the most valuable type-strain genomes for metagenomic binning, comparative biology and taxonomic classification.</title>
        <authorList>
            <person name="Goeker M."/>
        </authorList>
    </citation>
    <scope>NUCLEOTIDE SEQUENCE [LARGE SCALE GENOMIC DNA]</scope>
    <source>
        <strain evidence="1 4">DSM 14432</strain>
    </source>
</reference>
<dbReference type="EMBL" id="JAUSWK010000002">
    <property type="protein sequence ID" value="MDQ0566089.1"/>
    <property type="molecule type" value="Genomic_DNA"/>
</dbReference>
<dbReference type="PROSITE" id="PS51257">
    <property type="entry name" value="PROKAR_LIPOPROTEIN"/>
    <property type="match status" value="1"/>
</dbReference>
<keyword evidence="4" id="KW-1185">Reference proteome</keyword>
<evidence type="ECO:0000313" key="4">
    <source>
        <dbReference type="Proteomes" id="UP001238601"/>
    </source>
</evidence>
<dbReference type="AlphaFoldDB" id="A0A6I4U6E6"/>
<proteinExistence type="predicted"/>
<dbReference type="Proteomes" id="UP000439914">
    <property type="component" value="Unassembled WGS sequence"/>
</dbReference>
<dbReference type="Proteomes" id="UP001238601">
    <property type="component" value="Unassembled WGS sequence"/>
</dbReference>
<evidence type="ECO:0000313" key="1">
    <source>
        <dbReference type="EMBL" id="MDQ0566089.1"/>
    </source>
</evidence>
<dbReference type="EMBL" id="WTYG01000001">
    <property type="protein sequence ID" value="MXP34452.1"/>
    <property type="molecule type" value="Genomic_DNA"/>
</dbReference>
<protein>
    <recommendedName>
        <fullName evidence="5">Lipoprotein</fullName>
    </recommendedName>
</protein>
<evidence type="ECO:0008006" key="5">
    <source>
        <dbReference type="Google" id="ProtNLM"/>
    </source>
</evidence>
<sequence>MRHIDLFIAAASMTFVTACVEDHPLAASRLADYKPFDLKTRPHFSSYQNVVGSYLRREALGEDSQACVVGLTRGGRDTDVVWVIWRGGDRLIRWFPGENNLELSSRNLSLTEDVVPTDADIGTSTYLESRPWVNELERLCEKHGRRVSANQ</sequence>
<comment type="caution">
    <text evidence="2">The sequence shown here is derived from an EMBL/GenBank/DDBJ whole genome shotgun (WGS) entry which is preliminary data.</text>
</comment>
<name>A0A6I4U6E6_9SPHN</name>
<reference evidence="2 3" key="1">
    <citation type="submission" date="2019-12" db="EMBL/GenBank/DDBJ databases">
        <title>Genomic-based taxomic classification of the family Erythrobacteraceae.</title>
        <authorList>
            <person name="Xu L."/>
        </authorList>
    </citation>
    <scope>NUCLEOTIDE SEQUENCE [LARGE SCALE GENOMIC DNA]</scope>
    <source>
        <strain evidence="2 3">CGMCC 1.8703</strain>
    </source>
</reference>
<gene>
    <name evidence="2" type="ORF">GRI55_01550</name>
    <name evidence="1" type="ORF">QOZ97_001622</name>
</gene>
<evidence type="ECO:0000313" key="2">
    <source>
        <dbReference type="EMBL" id="MXP34452.1"/>
    </source>
</evidence>
<dbReference type="GeneID" id="93686450"/>